<keyword evidence="10" id="KW-1185">Reference proteome</keyword>
<accession>B0CU42</accession>
<keyword evidence="4" id="KW-0747">Spliceosome</keyword>
<evidence type="ECO:0000256" key="3">
    <source>
        <dbReference type="ARBA" id="ARBA00022664"/>
    </source>
</evidence>
<dbReference type="HOGENOM" id="CLU_007977_2_1_1"/>
<proteinExistence type="inferred from homology"/>
<evidence type="ECO:0000256" key="2">
    <source>
        <dbReference type="ARBA" id="ARBA00010900"/>
    </source>
</evidence>
<evidence type="ECO:0000313" key="10">
    <source>
        <dbReference type="Proteomes" id="UP000001194"/>
    </source>
</evidence>
<dbReference type="InterPro" id="IPR000467">
    <property type="entry name" value="G_patch_dom"/>
</dbReference>
<dbReference type="Pfam" id="PF12457">
    <property type="entry name" value="TIP_N"/>
    <property type="match status" value="1"/>
</dbReference>
<dbReference type="GeneID" id="6070757"/>
<keyword evidence="3" id="KW-0507">mRNA processing</keyword>
<feature type="compositionally biased region" description="Gly residues" evidence="7">
    <location>
        <begin position="166"/>
        <end position="184"/>
    </location>
</feature>
<comment type="subcellular location">
    <subcellularLocation>
        <location evidence="1">Nucleus</location>
    </subcellularLocation>
</comment>
<name>B0CU42_LACBS</name>
<sequence length="970" mass="108340">MARRKRVMDDGDDSDSSDSHALDLDDDPDVRAERALFEDPYQRKRRRKGGKEDALYGVFAEESDDESYSKKASVRRSDWAKAPAFVSSDNKAMDVEGGDGEQDMEGSADGEDDESEGEDDEIGAPEDYSDESDPSRAPSPRVRDEDEYTEKPRLGGIGSKPFGTTFEGGLGSRVGLGSSRGGIGSSTNAVPAPSMHGASTVQGIGSRSSISNVLEDSFSSPASVSTDNLPSMFGNQSKRFTREVTPAVKAVPLPAAELAHFSKIQGTFGARMLAKMGWQAGTGLGTTGEGIVTPIESKLRPQKMGIAFKGFKEKTQQSKMEAKRRGEVVSDDDEQTRTSSKKGRKQEQKRSDVWRRPKKVKTKIEHKTYEQIIAEAGQEAPTAGLGQIIDATGAVPREVSSLADLSLNSWSPSNDPTRIPEVRHNIRLIADTCKGELNGLAREAKALQVRKEFVASEDARLRKKIEYEAELISRLQRVQLIAADVNNMSKELAATYEVSLEPFSPLFHSFIDQYEKEFDRYQLDELVVAAITPLVRRMVTAWDPLKDPTGLISTFRGWRRALKVNHEEHVPQNQMPDVYESISFNNSSSESSSSDTHMTYFESLLWNVWLPKVRTTINNEWSAENPQPAVKLYESWSTFLPPFIRDNFLDQLVLPKVQKAVSDWNPKRSSVSLQNIVFPWLPHVGLRLEDVIGDARRKVKSLLRSWIVGAEMPLDLTAWKGVFDAGEWEAMMLKYIVPKLGRTLREDFHVNPRDQKMEPLQHVLQWSDIIRPSIFSQLLETEFFPKWLDILHIWLIQPKVNFGEVAIWYSFWKEAFPEAIRNLSGVSRGFTRGLQLMNRAIELGPRASTDLARPDYLAEISGPSSPVRNGAKDGVKIPARPSARVHEITFRAIVEEFVASHNLLFVPTGRAHERSRMPLYKVSATADGKHGLLVYILDDAVWAPQEGSASSESDEFRAIGLEDIVQRATN</sequence>
<dbReference type="RefSeq" id="XP_001875161.1">
    <property type="nucleotide sequence ID" value="XM_001875126.1"/>
</dbReference>
<dbReference type="EMBL" id="DS547092">
    <property type="protein sequence ID" value="EDR14602.1"/>
    <property type="molecule type" value="Genomic_DNA"/>
</dbReference>
<evidence type="ECO:0000313" key="9">
    <source>
        <dbReference type="EMBL" id="EDR14602.1"/>
    </source>
</evidence>
<organism evidence="10">
    <name type="scientific">Laccaria bicolor (strain S238N-H82 / ATCC MYA-4686)</name>
    <name type="common">Bicoloured deceiver</name>
    <name type="synonym">Laccaria laccata var. bicolor</name>
    <dbReference type="NCBI Taxonomy" id="486041"/>
    <lineage>
        <taxon>Eukaryota</taxon>
        <taxon>Fungi</taxon>
        <taxon>Dikarya</taxon>
        <taxon>Basidiomycota</taxon>
        <taxon>Agaricomycotina</taxon>
        <taxon>Agaricomycetes</taxon>
        <taxon>Agaricomycetidae</taxon>
        <taxon>Agaricales</taxon>
        <taxon>Agaricineae</taxon>
        <taxon>Hydnangiaceae</taxon>
        <taxon>Laccaria</taxon>
    </lineage>
</organism>
<feature type="compositionally biased region" description="Acidic residues" evidence="7">
    <location>
        <begin position="96"/>
        <end position="132"/>
    </location>
</feature>
<evidence type="ECO:0000256" key="1">
    <source>
        <dbReference type="ARBA" id="ARBA00004123"/>
    </source>
</evidence>
<keyword evidence="6" id="KW-0539">Nucleus</keyword>
<dbReference type="GO" id="GO:0000390">
    <property type="term" value="P:spliceosomal complex disassembly"/>
    <property type="evidence" value="ECO:0007669"/>
    <property type="project" value="InterPro"/>
</dbReference>
<evidence type="ECO:0000259" key="8">
    <source>
        <dbReference type="PROSITE" id="PS50174"/>
    </source>
</evidence>
<feature type="compositionally biased region" description="Basic and acidic residues" evidence="7">
    <location>
        <begin position="17"/>
        <end position="42"/>
    </location>
</feature>
<feature type="compositionally biased region" description="Basic and acidic residues" evidence="7">
    <location>
        <begin position="311"/>
        <end position="328"/>
    </location>
</feature>
<dbReference type="FunCoup" id="B0CU42">
    <property type="interactions" value="608"/>
</dbReference>
<dbReference type="GO" id="GO:0071008">
    <property type="term" value="C:U2-type post-mRNA release spliceosomal complex"/>
    <property type="evidence" value="ECO:0007669"/>
    <property type="project" value="TreeGrafter"/>
</dbReference>
<dbReference type="InParanoid" id="B0CU42"/>
<dbReference type="GO" id="GO:0003676">
    <property type="term" value="F:nucleic acid binding"/>
    <property type="evidence" value="ECO:0007669"/>
    <property type="project" value="InterPro"/>
</dbReference>
<gene>
    <name evidence="9" type="ORF">LACBIDRAFT_187800</name>
</gene>
<dbReference type="Proteomes" id="UP000001194">
    <property type="component" value="Unassembled WGS sequence"/>
</dbReference>
<dbReference type="KEGG" id="lbc:LACBIDRAFT_187800"/>
<dbReference type="PANTHER" id="PTHR23329:SF1">
    <property type="entry name" value="TUFTELIN-INTERACTING PROTEIN 11"/>
    <property type="match status" value="1"/>
</dbReference>
<evidence type="ECO:0000256" key="6">
    <source>
        <dbReference type="ARBA" id="ARBA00023242"/>
    </source>
</evidence>
<dbReference type="PANTHER" id="PTHR23329">
    <property type="entry name" value="TUFTELIN-INTERACTING PROTEIN 11-RELATED"/>
    <property type="match status" value="1"/>
</dbReference>
<dbReference type="OrthoDB" id="4822at2759"/>
<evidence type="ECO:0000256" key="5">
    <source>
        <dbReference type="ARBA" id="ARBA00023187"/>
    </source>
</evidence>
<reference evidence="9 10" key="1">
    <citation type="journal article" date="2008" name="Nature">
        <title>The genome of Laccaria bicolor provides insights into mycorrhizal symbiosis.</title>
        <authorList>
            <person name="Martin F."/>
            <person name="Aerts A."/>
            <person name="Ahren D."/>
            <person name="Brun A."/>
            <person name="Danchin E.G.J."/>
            <person name="Duchaussoy F."/>
            <person name="Gibon J."/>
            <person name="Kohler A."/>
            <person name="Lindquist E."/>
            <person name="Pereda V."/>
            <person name="Salamov A."/>
            <person name="Shapiro H.J."/>
            <person name="Wuyts J."/>
            <person name="Blaudez D."/>
            <person name="Buee M."/>
            <person name="Brokstein P."/>
            <person name="Canbaeck B."/>
            <person name="Cohen D."/>
            <person name="Courty P.E."/>
            <person name="Coutinho P.M."/>
            <person name="Delaruelle C."/>
            <person name="Detter J.C."/>
            <person name="Deveau A."/>
            <person name="DiFazio S."/>
            <person name="Duplessis S."/>
            <person name="Fraissinet-Tachet L."/>
            <person name="Lucic E."/>
            <person name="Frey-Klett P."/>
            <person name="Fourrey C."/>
            <person name="Feussner I."/>
            <person name="Gay G."/>
            <person name="Grimwood J."/>
            <person name="Hoegger P.J."/>
            <person name="Jain P."/>
            <person name="Kilaru S."/>
            <person name="Labbe J."/>
            <person name="Lin Y.C."/>
            <person name="Legue V."/>
            <person name="Le Tacon F."/>
            <person name="Marmeisse R."/>
            <person name="Melayah D."/>
            <person name="Montanini B."/>
            <person name="Muratet M."/>
            <person name="Nehls U."/>
            <person name="Niculita-Hirzel H."/>
            <person name="Oudot-Le Secq M.P."/>
            <person name="Peter M."/>
            <person name="Quesneville H."/>
            <person name="Rajashekar B."/>
            <person name="Reich M."/>
            <person name="Rouhier N."/>
            <person name="Schmutz J."/>
            <person name="Yin T."/>
            <person name="Chalot M."/>
            <person name="Henrissat B."/>
            <person name="Kuees U."/>
            <person name="Lucas S."/>
            <person name="Van de Peer Y."/>
            <person name="Podila G.K."/>
            <person name="Polle A."/>
            <person name="Pukkila P.J."/>
            <person name="Richardson P.M."/>
            <person name="Rouze P."/>
            <person name="Sanders I.R."/>
            <person name="Stajich J.E."/>
            <person name="Tunlid A."/>
            <person name="Tuskan G."/>
            <person name="Grigoriev I.V."/>
        </authorList>
    </citation>
    <scope>NUCLEOTIDE SEQUENCE [LARGE SCALE GENOMIC DNA]</scope>
    <source>
        <strain evidence="10">S238N-H82 / ATCC MYA-4686</strain>
    </source>
</reference>
<evidence type="ECO:0000256" key="4">
    <source>
        <dbReference type="ARBA" id="ARBA00022728"/>
    </source>
</evidence>
<evidence type="ECO:0000256" key="7">
    <source>
        <dbReference type="SAM" id="MobiDB-lite"/>
    </source>
</evidence>
<feature type="domain" description="G-patch" evidence="8">
    <location>
        <begin position="265"/>
        <end position="311"/>
    </location>
</feature>
<dbReference type="InterPro" id="IPR045211">
    <property type="entry name" value="TFP11/STIP/Ntr1"/>
</dbReference>
<dbReference type="PROSITE" id="PS50174">
    <property type="entry name" value="G_PATCH"/>
    <property type="match status" value="1"/>
</dbReference>
<protein>
    <submittedName>
        <fullName evidence="9">Predicted protein</fullName>
    </submittedName>
</protein>
<dbReference type="InterPro" id="IPR022159">
    <property type="entry name" value="STIP/TFIP11_N"/>
</dbReference>
<dbReference type="Pfam" id="PF01585">
    <property type="entry name" value="G-patch"/>
    <property type="match status" value="1"/>
</dbReference>
<dbReference type="SMART" id="SM00443">
    <property type="entry name" value="G_patch"/>
    <property type="match status" value="1"/>
</dbReference>
<feature type="region of interest" description="Disordered" evidence="7">
    <location>
        <begin position="311"/>
        <end position="359"/>
    </location>
</feature>
<comment type="similarity">
    <text evidence="2">Belongs to the TFP11/STIP family.</text>
</comment>
<dbReference type="InterPro" id="IPR022783">
    <property type="entry name" value="GCFC_dom"/>
</dbReference>
<feature type="compositionally biased region" description="Basic and acidic residues" evidence="7">
    <location>
        <begin position="141"/>
        <end position="153"/>
    </location>
</feature>
<feature type="compositionally biased region" description="Basic and acidic residues" evidence="7">
    <location>
        <begin position="345"/>
        <end position="355"/>
    </location>
</feature>
<feature type="region of interest" description="Disordered" evidence="7">
    <location>
        <begin position="1"/>
        <end position="203"/>
    </location>
</feature>
<dbReference type="STRING" id="486041.B0CU42"/>
<dbReference type="AlphaFoldDB" id="B0CU42"/>
<keyword evidence="5" id="KW-0508">mRNA splicing</keyword>
<dbReference type="Pfam" id="PF07842">
    <property type="entry name" value="GCFC"/>
    <property type="match status" value="1"/>
</dbReference>